<dbReference type="SUPFAM" id="SSF56601">
    <property type="entry name" value="beta-lactamase/transpeptidase-like"/>
    <property type="match status" value="1"/>
</dbReference>
<dbReference type="Proteomes" id="UP000075583">
    <property type="component" value="Unassembled WGS sequence"/>
</dbReference>
<evidence type="ECO:0000313" key="3">
    <source>
        <dbReference type="EMBL" id="KYG75123.1"/>
    </source>
</evidence>
<dbReference type="STRING" id="279360.MB14_06475"/>
<feature type="transmembrane region" description="Helical" evidence="1">
    <location>
        <begin position="388"/>
        <end position="408"/>
    </location>
</feature>
<comment type="caution">
    <text evidence="3">The sequence shown here is derived from an EMBL/GenBank/DDBJ whole genome shotgun (WGS) entry which is preliminary data.</text>
</comment>
<keyword evidence="4" id="KW-1185">Reference proteome</keyword>
<keyword evidence="1" id="KW-0472">Membrane</keyword>
<reference evidence="3" key="1">
    <citation type="submission" date="2016-01" db="EMBL/GenBank/DDBJ databases">
        <title>Genome sequencing of Roseivirga ehrenbergii KMM 6017.</title>
        <authorList>
            <person name="Selvaratnam C."/>
            <person name="Thevarajoo S."/>
            <person name="Goh K.M."/>
            <person name="Ee R."/>
            <person name="Chan K.-G."/>
            <person name="Chong C.S."/>
        </authorList>
    </citation>
    <scope>NUCLEOTIDE SEQUENCE [LARGE SCALE GENOMIC DNA]</scope>
    <source>
        <strain evidence="3">KMM 6017</strain>
    </source>
</reference>
<evidence type="ECO:0000256" key="1">
    <source>
        <dbReference type="SAM" id="Phobius"/>
    </source>
</evidence>
<feature type="domain" description="Beta-lactamase-related" evidence="2">
    <location>
        <begin position="58"/>
        <end position="354"/>
    </location>
</feature>
<name>A0A150X8U9_ROSEK</name>
<gene>
    <name evidence="3" type="ORF">MB14_06475</name>
</gene>
<organism evidence="3 4">
    <name type="scientific">Roseivirga ehrenbergii (strain DSM 102268 / JCM 13514 / KCTC 12282 / NCIMB 14502 / KMM 6017)</name>
    <dbReference type="NCBI Taxonomy" id="279360"/>
    <lineage>
        <taxon>Bacteria</taxon>
        <taxon>Pseudomonadati</taxon>
        <taxon>Bacteroidota</taxon>
        <taxon>Cytophagia</taxon>
        <taxon>Cytophagales</taxon>
        <taxon>Roseivirgaceae</taxon>
        <taxon>Roseivirga</taxon>
    </lineage>
</organism>
<proteinExistence type="predicted"/>
<dbReference type="InterPro" id="IPR012338">
    <property type="entry name" value="Beta-lactam/transpept-like"/>
</dbReference>
<dbReference type="PANTHER" id="PTHR46825:SF12">
    <property type="entry name" value="PENICILLIN-BINDING PROTEIN 4"/>
    <property type="match status" value="1"/>
</dbReference>
<keyword evidence="1" id="KW-0812">Transmembrane</keyword>
<dbReference type="EMBL" id="LQZQ01000045">
    <property type="protein sequence ID" value="KYG75123.1"/>
    <property type="molecule type" value="Genomic_DNA"/>
</dbReference>
<dbReference type="OrthoDB" id="9797709at2"/>
<accession>A0A150X8U9</accession>
<dbReference type="RefSeq" id="WP_062592756.1">
    <property type="nucleotide sequence ID" value="NZ_LQZQ01000045.1"/>
</dbReference>
<sequence>MRTFKYIALTLLAIILWAAFIIYGISDGFILKSLSKNGSPEAFIEATKAKIDKEFVGNMAMVLVENGKVAEQFFHSEDKPVHENTVFQMASVSKWVTSWGIMSLVQNGQLDLDKPVDEYLTRWHLPTSDFDNNKVTVRRLLSHSAGLVDDLGYEGFGPDETVQSLEESLTKATDAGYSDGVTKVGIAPGTQYLYSGGGYTLLQLLIEEVSGQSFQDYMTETVFKPLGMNNSTFDLEVRPDLELATLYKSDGTVSAPYKFASLAAASLYTSAADLTKFLMANINPNPVLKSETITQMTQAETFIGNLGVYGMGPHLYSQNAEDSYVIGHDGNSNRPTVNTAARIDLMAKNGIIIMEMGSPNIATVLADEWLFEAAGIADFVVIQRNMSYLIMLFSIGTLLIIIGAVVLARRKSKTH</sequence>
<dbReference type="InterPro" id="IPR050491">
    <property type="entry name" value="AmpC-like"/>
</dbReference>
<protein>
    <submittedName>
        <fullName evidence="3">Serine hydrolase</fullName>
    </submittedName>
</protein>
<evidence type="ECO:0000259" key="2">
    <source>
        <dbReference type="Pfam" id="PF00144"/>
    </source>
</evidence>
<dbReference type="Gene3D" id="3.40.710.10">
    <property type="entry name" value="DD-peptidase/beta-lactamase superfamily"/>
    <property type="match status" value="1"/>
</dbReference>
<dbReference type="InterPro" id="IPR001466">
    <property type="entry name" value="Beta-lactam-related"/>
</dbReference>
<dbReference type="GO" id="GO:0016787">
    <property type="term" value="F:hydrolase activity"/>
    <property type="evidence" value="ECO:0007669"/>
    <property type="project" value="UniProtKB-KW"/>
</dbReference>
<keyword evidence="1" id="KW-1133">Transmembrane helix</keyword>
<dbReference type="Pfam" id="PF00144">
    <property type="entry name" value="Beta-lactamase"/>
    <property type="match status" value="1"/>
</dbReference>
<dbReference type="AlphaFoldDB" id="A0A150X8U9"/>
<dbReference type="PANTHER" id="PTHR46825">
    <property type="entry name" value="D-ALANYL-D-ALANINE-CARBOXYPEPTIDASE/ENDOPEPTIDASE AMPH"/>
    <property type="match status" value="1"/>
</dbReference>
<keyword evidence="3" id="KW-0378">Hydrolase</keyword>
<evidence type="ECO:0000313" key="4">
    <source>
        <dbReference type="Proteomes" id="UP000075583"/>
    </source>
</evidence>